<keyword evidence="8" id="KW-0498">Mitosis</keyword>
<evidence type="ECO:0000256" key="9">
    <source>
        <dbReference type="ARBA" id="ARBA00022838"/>
    </source>
</evidence>
<dbReference type="InterPro" id="IPR026762">
    <property type="entry name" value="Ska2"/>
</dbReference>
<dbReference type="GO" id="GO:0000940">
    <property type="term" value="C:outer kinetochore"/>
    <property type="evidence" value="ECO:0007669"/>
    <property type="project" value="InterPro"/>
</dbReference>
<dbReference type="Proteomes" id="UP000230069">
    <property type="component" value="Unassembled WGS sequence"/>
</dbReference>
<keyword evidence="7" id="KW-0493">Microtubule</keyword>
<dbReference type="PANTHER" id="PTHR32017:SF3">
    <property type="entry name" value="SPINDLE AND KINETOCHORE-ASSOCIATED PROTEIN 2"/>
    <property type="match status" value="1"/>
</dbReference>
<dbReference type="GO" id="GO:0007059">
    <property type="term" value="P:chromosome segregation"/>
    <property type="evidence" value="ECO:0007669"/>
    <property type="project" value="InterPro"/>
</dbReference>
<keyword evidence="16" id="KW-1185">Reference proteome</keyword>
<dbReference type="GO" id="GO:0008017">
    <property type="term" value="F:microtubule binding"/>
    <property type="evidence" value="ECO:0007669"/>
    <property type="project" value="InterPro"/>
</dbReference>
<dbReference type="InterPro" id="IPR042091">
    <property type="entry name" value="Ska2_N"/>
</dbReference>
<dbReference type="GO" id="GO:0051301">
    <property type="term" value="P:cell division"/>
    <property type="evidence" value="ECO:0007669"/>
    <property type="project" value="UniProtKB-KW"/>
</dbReference>
<evidence type="ECO:0000256" key="11">
    <source>
        <dbReference type="ARBA" id="ARBA00023306"/>
    </source>
</evidence>
<keyword evidence="10" id="KW-0206">Cytoskeleton</keyword>
<comment type="subcellular location">
    <subcellularLocation>
        <location evidence="2">Chromosome</location>
        <location evidence="2">Centromere</location>
        <location evidence="2">Kinetochore</location>
    </subcellularLocation>
    <subcellularLocation>
        <location evidence="1">Cytoplasm</location>
        <location evidence="1">Cytoskeleton</location>
        <location evidence="1">Spindle</location>
    </subcellularLocation>
</comment>
<evidence type="ECO:0000259" key="14">
    <source>
        <dbReference type="Pfam" id="PF16740"/>
    </source>
</evidence>
<dbReference type="PANTHER" id="PTHR32017">
    <property type="entry name" value="SPINDLE AND KINETOCHORE-ASSOCIATED PROTEIN 2"/>
    <property type="match status" value="1"/>
</dbReference>
<evidence type="ECO:0000256" key="2">
    <source>
        <dbReference type="ARBA" id="ARBA00004629"/>
    </source>
</evidence>
<organism evidence="15 16">
    <name type="scientific">Aquilegia coerulea</name>
    <name type="common">Rocky mountain columbine</name>
    <dbReference type="NCBI Taxonomy" id="218851"/>
    <lineage>
        <taxon>Eukaryota</taxon>
        <taxon>Viridiplantae</taxon>
        <taxon>Streptophyta</taxon>
        <taxon>Embryophyta</taxon>
        <taxon>Tracheophyta</taxon>
        <taxon>Spermatophyta</taxon>
        <taxon>Magnoliopsida</taxon>
        <taxon>Ranunculales</taxon>
        <taxon>Ranunculaceae</taxon>
        <taxon>Thalictroideae</taxon>
        <taxon>Aquilegia</taxon>
    </lineage>
</organism>
<dbReference type="EMBL" id="KZ305033">
    <property type="protein sequence ID" value="PIA46015.1"/>
    <property type="molecule type" value="Genomic_DNA"/>
</dbReference>
<evidence type="ECO:0000313" key="16">
    <source>
        <dbReference type="Proteomes" id="UP000230069"/>
    </source>
</evidence>
<keyword evidence="11" id="KW-0131">Cell cycle</keyword>
<keyword evidence="12" id="KW-0137">Centromere</keyword>
<gene>
    <name evidence="15" type="ORF">AQUCO_01600347v1</name>
</gene>
<protein>
    <recommendedName>
        <fullName evidence="13">Protein FAM33A</fullName>
    </recommendedName>
</protein>
<evidence type="ECO:0000256" key="4">
    <source>
        <dbReference type="ARBA" id="ARBA00022454"/>
    </source>
</evidence>
<reference evidence="15 16" key="1">
    <citation type="submission" date="2017-09" db="EMBL/GenBank/DDBJ databases">
        <title>WGS assembly of Aquilegia coerulea Goldsmith.</title>
        <authorList>
            <person name="Hodges S."/>
            <person name="Kramer E."/>
            <person name="Nordborg M."/>
            <person name="Tomkins J."/>
            <person name="Borevitz J."/>
            <person name="Derieg N."/>
            <person name="Yan J."/>
            <person name="Mihaltcheva S."/>
            <person name="Hayes R.D."/>
            <person name="Rokhsar D."/>
        </authorList>
    </citation>
    <scope>NUCLEOTIDE SEQUENCE [LARGE SCALE GENOMIC DNA]</scope>
    <source>
        <strain evidence="16">cv. Goldsmith</strain>
    </source>
</reference>
<dbReference type="FunCoup" id="A0A2G5DRG0">
    <property type="interactions" value="197"/>
</dbReference>
<dbReference type="EMBL" id="KZ305033">
    <property type="protein sequence ID" value="PIA46016.1"/>
    <property type="molecule type" value="Genomic_DNA"/>
</dbReference>
<evidence type="ECO:0000256" key="6">
    <source>
        <dbReference type="ARBA" id="ARBA00022618"/>
    </source>
</evidence>
<evidence type="ECO:0000256" key="12">
    <source>
        <dbReference type="ARBA" id="ARBA00023328"/>
    </source>
</evidence>
<proteinExistence type="inferred from homology"/>
<evidence type="ECO:0000256" key="8">
    <source>
        <dbReference type="ARBA" id="ARBA00022776"/>
    </source>
</evidence>
<evidence type="ECO:0000256" key="7">
    <source>
        <dbReference type="ARBA" id="ARBA00022701"/>
    </source>
</evidence>
<evidence type="ECO:0000256" key="5">
    <source>
        <dbReference type="ARBA" id="ARBA00022490"/>
    </source>
</evidence>
<evidence type="ECO:0000256" key="13">
    <source>
        <dbReference type="ARBA" id="ARBA00029651"/>
    </source>
</evidence>
<keyword evidence="9" id="KW-0995">Kinetochore</keyword>
<comment type="similarity">
    <text evidence="3">Belongs to the SKA2 family.</text>
</comment>
<dbReference type="Gene3D" id="6.10.250.1380">
    <property type="match status" value="1"/>
</dbReference>
<dbReference type="GO" id="GO:0005876">
    <property type="term" value="C:spindle microtubule"/>
    <property type="evidence" value="ECO:0007669"/>
    <property type="project" value="InterPro"/>
</dbReference>
<evidence type="ECO:0000313" key="15">
    <source>
        <dbReference type="EMBL" id="PIA46016.1"/>
    </source>
</evidence>
<dbReference type="STRING" id="218851.A0A2G5DRG0"/>
<evidence type="ECO:0000256" key="10">
    <source>
        <dbReference type="ARBA" id="ARBA00023212"/>
    </source>
</evidence>
<feature type="domain" description="Ska2 N-terminal" evidence="14">
    <location>
        <begin position="9"/>
        <end position="116"/>
    </location>
</feature>
<dbReference type="Pfam" id="PF16740">
    <property type="entry name" value="SKA2"/>
    <property type="match status" value="1"/>
</dbReference>
<name>A0A2G5DRG0_AQUCA</name>
<evidence type="ECO:0000256" key="1">
    <source>
        <dbReference type="ARBA" id="ARBA00004186"/>
    </source>
</evidence>
<accession>A0A2G5DRG0</accession>
<dbReference type="AlphaFoldDB" id="A0A2G5DRG0"/>
<keyword evidence="5" id="KW-0963">Cytoplasm</keyword>
<dbReference type="GO" id="GO:0000278">
    <property type="term" value="P:mitotic cell cycle"/>
    <property type="evidence" value="ECO:0007669"/>
    <property type="project" value="TreeGrafter"/>
</dbReference>
<keyword evidence="4" id="KW-0158">Chromosome</keyword>
<sequence>MSHRYQHNPAMDDLENLLNKANHDLTLVHNKLHKEFQTIYPDNANPLKLVTRIKKIQEDLASTKVQCRELLSAKQDLIDKASTVLIGNRSLVQRMQASSGIPTSTDSDDPAYTNLKQIIDEWTLQFRSQTGGEKHDFDSEDINQLLFSAVVKGN</sequence>
<keyword evidence="6" id="KW-0132">Cell division</keyword>
<evidence type="ECO:0000256" key="3">
    <source>
        <dbReference type="ARBA" id="ARBA00010684"/>
    </source>
</evidence>